<dbReference type="Pfam" id="PF12695">
    <property type="entry name" value="Abhydrolase_5"/>
    <property type="match status" value="1"/>
</dbReference>
<dbReference type="EMBL" id="JAVKGS010000003">
    <property type="protein sequence ID" value="MDR5692669.1"/>
    <property type="molecule type" value="Genomic_DNA"/>
</dbReference>
<dbReference type="SUPFAM" id="SSF53474">
    <property type="entry name" value="alpha/beta-Hydrolases"/>
    <property type="match status" value="1"/>
</dbReference>
<evidence type="ECO:0000313" key="2">
    <source>
        <dbReference type="EMBL" id="MDR5692669.1"/>
    </source>
</evidence>
<feature type="domain" description="Alpha/beta hydrolase fold-5" evidence="1">
    <location>
        <begin position="68"/>
        <end position="233"/>
    </location>
</feature>
<evidence type="ECO:0000313" key="3">
    <source>
        <dbReference type="Proteomes" id="UP001260072"/>
    </source>
</evidence>
<dbReference type="Proteomes" id="UP001260072">
    <property type="component" value="Unassembled WGS sequence"/>
</dbReference>
<name>A0ABU1FLN0_9MICO</name>
<dbReference type="RefSeq" id="WP_310521058.1">
    <property type="nucleotide sequence ID" value="NZ_BAABBS010000001.1"/>
</dbReference>
<comment type="caution">
    <text evidence="2">The sequence shown here is derived from an EMBL/GenBank/DDBJ whole genome shotgun (WGS) entry which is preliminary data.</text>
</comment>
<organism evidence="2 3">
    <name type="scientific">Agromyces indicus</name>
    <dbReference type="NCBI Taxonomy" id="758919"/>
    <lineage>
        <taxon>Bacteria</taxon>
        <taxon>Bacillati</taxon>
        <taxon>Actinomycetota</taxon>
        <taxon>Actinomycetes</taxon>
        <taxon>Micrococcales</taxon>
        <taxon>Microbacteriaceae</taxon>
        <taxon>Agromyces</taxon>
    </lineage>
</organism>
<keyword evidence="3" id="KW-1185">Reference proteome</keyword>
<reference evidence="3" key="1">
    <citation type="submission" date="2023-07" db="EMBL/GenBank/DDBJ databases">
        <title>Description of three actinobacteria isolated from air of manufacturing shop in a pharmaceutical factory.</title>
        <authorList>
            <person name="Zhang D.-F."/>
        </authorList>
    </citation>
    <scope>NUCLEOTIDE SEQUENCE [LARGE SCALE GENOMIC DNA]</scope>
    <source>
        <strain evidence="3">CCTCC AB 2011122</strain>
    </source>
</reference>
<dbReference type="InterPro" id="IPR029058">
    <property type="entry name" value="AB_hydrolase_fold"/>
</dbReference>
<dbReference type="Gene3D" id="3.40.50.1820">
    <property type="entry name" value="alpha/beta hydrolase"/>
    <property type="match status" value="1"/>
</dbReference>
<dbReference type="InterPro" id="IPR029059">
    <property type="entry name" value="AB_hydrolase_5"/>
</dbReference>
<evidence type="ECO:0000259" key="1">
    <source>
        <dbReference type="Pfam" id="PF12695"/>
    </source>
</evidence>
<protein>
    <submittedName>
        <fullName evidence="2">Alpha/beta hydrolase</fullName>
    </submittedName>
</protein>
<sequence>MRRVGAVLLAVAGVVVLVVVGFLVYAGLVFEGDREASLDAWRSNGVEITGTDRSIVIEPTTGGIDAGLVFIPGAKVQPSAYLYKMAGIVEATGMTVVITEPTLNLAFFDTRPLSEFTADAPEVERWFVGGHSLGGVRACQLAADGTRDDADPAVEGLILFGSYCVDDLSGSDLEVLSIVAENDGLSTPDEVASRAGNLPDDTVTVTIEGANHAAFGDYGAQPGDGTATIDRQTARAEISDAVAAFIEELEPAR</sequence>
<accession>A0ABU1FLN0</accession>
<gene>
    <name evidence="2" type="ORF">RH861_11425</name>
</gene>
<proteinExistence type="predicted"/>
<dbReference type="GO" id="GO:0016787">
    <property type="term" value="F:hydrolase activity"/>
    <property type="evidence" value="ECO:0007669"/>
    <property type="project" value="UniProtKB-KW"/>
</dbReference>
<keyword evidence="2" id="KW-0378">Hydrolase</keyword>